<dbReference type="EMBL" id="JAVRHZ010000001">
    <property type="protein sequence ID" value="MDT0554971.1"/>
    <property type="molecule type" value="Genomic_DNA"/>
</dbReference>
<dbReference type="InterPro" id="IPR039425">
    <property type="entry name" value="RNA_pol_sigma-70-like"/>
</dbReference>
<evidence type="ECO:0000313" key="7">
    <source>
        <dbReference type="EMBL" id="MDT0554971.1"/>
    </source>
</evidence>
<feature type="domain" description="RNA polymerase sigma factor 70 region 4 type 2" evidence="6">
    <location>
        <begin position="124"/>
        <end position="175"/>
    </location>
</feature>
<gene>
    <name evidence="7" type="ORF">RM538_03080</name>
</gene>
<organism evidence="7 8">
    <name type="scientific">Patiriisocius hiemis</name>
    <dbReference type="NCBI Taxonomy" id="3075604"/>
    <lineage>
        <taxon>Bacteria</taxon>
        <taxon>Pseudomonadati</taxon>
        <taxon>Bacteroidota</taxon>
        <taxon>Flavobacteriia</taxon>
        <taxon>Flavobacteriales</taxon>
        <taxon>Flavobacteriaceae</taxon>
        <taxon>Patiriisocius</taxon>
    </lineage>
</organism>
<dbReference type="InterPro" id="IPR036388">
    <property type="entry name" value="WH-like_DNA-bd_sf"/>
</dbReference>
<keyword evidence="2" id="KW-0805">Transcription regulation</keyword>
<protein>
    <submittedName>
        <fullName evidence="7">RNA polymerase sigma factor</fullName>
    </submittedName>
</protein>
<comment type="caution">
    <text evidence="7">The sequence shown here is derived from an EMBL/GenBank/DDBJ whole genome shotgun (WGS) entry which is preliminary data.</text>
</comment>
<evidence type="ECO:0000256" key="4">
    <source>
        <dbReference type="ARBA" id="ARBA00023163"/>
    </source>
</evidence>
<dbReference type="InterPro" id="IPR014284">
    <property type="entry name" value="RNA_pol_sigma-70_dom"/>
</dbReference>
<dbReference type="SUPFAM" id="SSF88946">
    <property type="entry name" value="Sigma2 domain of RNA polymerase sigma factors"/>
    <property type="match status" value="1"/>
</dbReference>
<dbReference type="Pfam" id="PF04542">
    <property type="entry name" value="Sigma70_r2"/>
    <property type="match status" value="1"/>
</dbReference>
<dbReference type="Gene3D" id="1.10.1740.10">
    <property type="match status" value="1"/>
</dbReference>
<keyword evidence="3" id="KW-0731">Sigma factor</keyword>
<dbReference type="InterPro" id="IPR013249">
    <property type="entry name" value="RNA_pol_sigma70_r4_t2"/>
</dbReference>
<reference evidence="7 8" key="1">
    <citation type="submission" date="2023-09" db="EMBL/GenBank/DDBJ databases">
        <authorList>
            <person name="Rey-Velasco X."/>
        </authorList>
    </citation>
    <scope>NUCLEOTIDE SEQUENCE [LARGE SCALE GENOMIC DNA]</scope>
    <source>
        <strain evidence="7 8">W242</strain>
    </source>
</reference>
<dbReference type="Gene3D" id="1.10.10.10">
    <property type="entry name" value="Winged helix-like DNA-binding domain superfamily/Winged helix DNA-binding domain"/>
    <property type="match status" value="1"/>
</dbReference>
<evidence type="ECO:0000256" key="3">
    <source>
        <dbReference type="ARBA" id="ARBA00023082"/>
    </source>
</evidence>
<dbReference type="NCBIfam" id="TIGR02937">
    <property type="entry name" value="sigma70-ECF"/>
    <property type="match status" value="1"/>
</dbReference>
<proteinExistence type="inferred from homology"/>
<dbReference type="InterPro" id="IPR007627">
    <property type="entry name" value="RNA_pol_sigma70_r2"/>
</dbReference>
<name>A0ABU2Y9V7_9FLAO</name>
<dbReference type="RefSeq" id="WP_311331926.1">
    <property type="nucleotide sequence ID" value="NZ_JAVRHZ010000001.1"/>
</dbReference>
<dbReference type="InterPro" id="IPR013325">
    <property type="entry name" value="RNA_pol_sigma_r2"/>
</dbReference>
<keyword evidence="8" id="KW-1185">Reference proteome</keyword>
<dbReference type="PANTHER" id="PTHR43133">
    <property type="entry name" value="RNA POLYMERASE ECF-TYPE SIGMA FACTO"/>
    <property type="match status" value="1"/>
</dbReference>
<dbReference type="InterPro" id="IPR013324">
    <property type="entry name" value="RNA_pol_sigma_r3/r4-like"/>
</dbReference>
<feature type="domain" description="RNA polymerase sigma-70 region 2" evidence="5">
    <location>
        <begin position="27"/>
        <end position="93"/>
    </location>
</feature>
<dbReference type="CDD" id="cd06171">
    <property type="entry name" value="Sigma70_r4"/>
    <property type="match status" value="1"/>
</dbReference>
<dbReference type="Pfam" id="PF08281">
    <property type="entry name" value="Sigma70_r4_2"/>
    <property type="match status" value="1"/>
</dbReference>
<accession>A0ABU2Y9V7</accession>
<dbReference type="Proteomes" id="UP001254488">
    <property type="component" value="Unassembled WGS sequence"/>
</dbReference>
<evidence type="ECO:0000256" key="2">
    <source>
        <dbReference type="ARBA" id="ARBA00023015"/>
    </source>
</evidence>
<sequence length="183" mass="20993">MSLTNQNIESLLPLCKKGNQLAQLEVYNRYQKAMYNTAIRIVKDTAEAEDVMQESFITAFNKLHTFKGDATFGAWLKRIVVNNSITQYKKSQRYVAIAEENLLEVEEAGSSITEEEYKSMKASQVLESMESIHDNYRQVLSLHFIEGFDYEEICDILQISYANCRTLISRAKESLRKKIALAS</sequence>
<evidence type="ECO:0000259" key="5">
    <source>
        <dbReference type="Pfam" id="PF04542"/>
    </source>
</evidence>
<keyword evidence="4" id="KW-0804">Transcription</keyword>
<evidence type="ECO:0000313" key="8">
    <source>
        <dbReference type="Proteomes" id="UP001254488"/>
    </source>
</evidence>
<evidence type="ECO:0000256" key="1">
    <source>
        <dbReference type="ARBA" id="ARBA00010641"/>
    </source>
</evidence>
<dbReference type="SUPFAM" id="SSF88659">
    <property type="entry name" value="Sigma3 and sigma4 domains of RNA polymerase sigma factors"/>
    <property type="match status" value="1"/>
</dbReference>
<dbReference type="PANTHER" id="PTHR43133:SF60">
    <property type="entry name" value="RNA POLYMERASE SIGMA FACTOR SIGV"/>
    <property type="match status" value="1"/>
</dbReference>
<evidence type="ECO:0000259" key="6">
    <source>
        <dbReference type="Pfam" id="PF08281"/>
    </source>
</evidence>
<comment type="similarity">
    <text evidence="1">Belongs to the sigma-70 factor family. ECF subfamily.</text>
</comment>